<sequence length="90" mass="10567">MESRFDPAKDAANQRKHKLSLAFGDRIFEDENHLILPTIRVEDEEDRYKVVGVVDEKLFTGVFVWREDLPRFISVRRSNNGEERAYHSAC</sequence>
<evidence type="ECO:0000313" key="2">
    <source>
        <dbReference type="Proteomes" id="UP000664771"/>
    </source>
</evidence>
<reference evidence="1 2" key="1">
    <citation type="submission" date="2021-03" db="EMBL/GenBank/DDBJ databases">
        <title>The complete genome sequence of Acetobacter sacchari TBRC 11175.</title>
        <authorList>
            <person name="Charoenyingcharoen P."/>
            <person name="Yukphan P."/>
        </authorList>
    </citation>
    <scope>NUCLEOTIDE SEQUENCE [LARGE SCALE GENOMIC DNA]</scope>
    <source>
        <strain evidence="1 2">TBRC 11175</strain>
    </source>
</reference>
<protein>
    <submittedName>
        <fullName evidence="1">BrnT family toxin</fullName>
    </submittedName>
</protein>
<dbReference type="Pfam" id="PF04365">
    <property type="entry name" value="BrnT_toxin"/>
    <property type="match status" value="1"/>
</dbReference>
<dbReference type="InterPro" id="IPR038573">
    <property type="entry name" value="BrnT_sf"/>
</dbReference>
<dbReference type="EMBL" id="JAFVMF010000010">
    <property type="protein sequence ID" value="MBO1360304.1"/>
    <property type="molecule type" value="Genomic_DNA"/>
</dbReference>
<dbReference type="RefSeq" id="WP_207881581.1">
    <property type="nucleotide sequence ID" value="NZ_JAFVMF010000010.1"/>
</dbReference>
<dbReference type="Gene3D" id="3.10.450.530">
    <property type="entry name" value="Ribonuclease toxin, BrnT, of type II toxin-antitoxin system"/>
    <property type="match status" value="1"/>
</dbReference>
<dbReference type="InterPro" id="IPR007460">
    <property type="entry name" value="BrnT_toxin"/>
</dbReference>
<evidence type="ECO:0000313" key="1">
    <source>
        <dbReference type="EMBL" id="MBO1360304.1"/>
    </source>
</evidence>
<comment type="caution">
    <text evidence="1">The sequence shown here is derived from an EMBL/GenBank/DDBJ whole genome shotgun (WGS) entry which is preliminary data.</text>
</comment>
<gene>
    <name evidence="1" type="ORF">J2D73_10945</name>
</gene>
<keyword evidence="2" id="KW-1185">Reference proteome</keyword>
<organism evidence="1 2">
    <name type="scientific">Acetobacter sacchari</name>
    <dbReference type="NCBI Taxonomy" id="2661687"/>
    <lineage>
        <taxon>Bacteria</taxon>
        <taxon>Pseudomonadati</taxon>
        <taxon>Pseudomonadota</taxon>
        <taxon>Alphaproteobacteria</taxon>
        <taxon>Acetobacterales</taxon>
        <taxon>Acetobacteraceae</taxon>
        <taxon>Acetobacter</taxon>
    </lineage>
</organism>
<accession>A0ABS3LWK9</accession>
<name>A0ABS3LWK9_9PROT</name>
<proteinExistence type="predicted"/>
<dbReference type="Proteomes" id="UP000664771">
    <property type="component" value="Unassembled WGS sequence"/>
</dbReference>